<dbReference type="EMBL" id="JAMSHJ010000004">
    <property type="protein sequence ID" value="KAI5422738.1"/>
    <property type="molecule type" value="Genomic_DNA"/>
</dbReference>
<dbReference type="SUPFAM" id="SSF50249">
    <property type="entry name" value="Nucleic acid-binding proteins"/>
    <property type="match status" value="1"/>
</dbReference>
<keyword evidence="2" id="KW-1185">Reference proteome</keyword>
<dbReference type="InterPro" id="IPR012340">
    <property type="entry name" value="NA-bd_OB-fold"/>
</dbReference>
<sequence>MACPIDDVRDINNSKDFWKIIVMIIDLRSVTSVSNKEHLKMVLIDAKETTCATVVILENFEVGQFGWYYDGCGECTKSVAVKDGKLKCFSDHETDELVQVLGVDGKFKSSFIFWDNDCVKLIGKSVLELKRELTEAGEDNPLEFPYPLDATLKKELTIRVVFQPKYGRLYVVGFRDNEESHKKIRDNFKSEEHTSKVQISEPSSHYELASYSEPMSAYVDYDPASENSGLTPSKRYLSDMVEYLENVQLSYKKLMKDVKKEN</sequence>
<protein>
    <submittedName>
        <fullName evidence="1">Uncharacterized protein</fullName>
    </submittedName>
</protein>
<evidence type="ECO:0000313" key="1">
    <source>
        <dbReference type="EMBL" id="KAI5422738.1"/>
    </source>
</evidence>
<organism evidence="1 2">
    <name type="scientific">Pisum sativum</name>
    <name type="common">Garden pea</name>
    <name type="synonym">Lathyrus oleraceus</name>
    <dbReference type="NCBI Taxonomy" id="3888"/>
    <lineage>
        <taxon>Eukaryota</taxon>
        <taxon>Viridiplantae</taxon>
        <taxon>Streptophyta</taxon>
        <taxon>Embryophyta</taxon>
        <taxon>Tracheophyta</taxon>
        <taxon>Spermatophyta</taxon>
        <taxon>Magnoliopsida</taxon>
        <taxon>eudicotyledons</taxon>
        <taxon>Gunneridae</taxon>
        <taxon>Pentapetalae</taxon>
        <taxon>rosids</taxon>
        <taxon>fabids</taxon>
        <taxon>Fabales</taxon>
        <taxon>Fabaceae</taxon>
        <taxon>Papilionoideae</taxon>
        <taxon>50 kb inversion clade</taxon>
        <taxon>NPAAA clade</taxon>
        <taxon>Hologalegina</taxon>
        <taxon>IRL clade</taxon>
        <taxon>Fabeae</taxon>
        <taxon>Lathyrus</taxon>
    </lineage>
</organism>
<reference evidence="1 2" key="1">
    <citation type="journal article" date="2022" name="Nat. Genet.">
        <title>Improved pea reference genome and pan-genome highlight genomic features and evolutionary characteristics.</title>
        <authorList>
            <person name="Yang T."/>
            <person name="Liu R."/>
            <person name="Luo Y."/>
            <person name="Hu S."/>
            <person name="Wang D."/>
            <person name="Wang C."/>
            <person name="Pandey M.K."/>
            <person name="Ge S."/>
            <person name="Xu Q."/>
            <person name="Li N."/>
            <person name="Li G."/>
            <person name="Huang Y."/>
            <person name="Saxena R.K."/>
            <person name="Ji Y."/>
            <person name="Li M."/>
            <person name="Yan X."/>
            <person name="He Y."/>
            <person name="Liu Y."/>
            <person name="Wang X."/>
            <person name="Xiang C."/>
            <person name="Varshney R.K."/>
            <person name="Ding H."/>
            <person name="Gao S."/>
            <person name="Zong X."/>
        </authorList>
    </citation>
    <scope>NUCLEOTIDE SEQUENCE [LARGE SCALE GENOMIC DNA]</scope>
    <source>
        <strain evidence="1 2">cv. Zhongwan 6</strain>
    </source>
</reference>
<gene>
    <name evidence="1" type="ORF">KIW84_045960</name>
</gene>
<evidence type="ECO:0000313" key="2">
    <source>
        <dbReference type="Proteomes" id="UP001058974"/>
    </source>
</evidence>
<comment type="caution">
    <text evidence="1">The sequence shown here is derived from an EMBL/GenBank/DDBJ whole genome shotgun (WGS) entry which is preliminary data.</text>
</comment>
<dbReference type="Gene3D" id="2.40.50.140">
    <property type="entry name" value="Nucleic acid-binding proteins"/>
    <property type="match status" value="1"/>
</dbReference>
<dbReference type="AlphaFoldDB" id="A0A9D5AUV1"/>
<proteinExistence type="predicted"/>
<accession>A0A9D5AUV1</accession>
<name>A0A9D5AUV1_PEA</name>
<dbReference type="Proteomes" id="UP001058974">
    <property type="component" value="Chromosome 4"/>
</dbReference>
<dbReference type="Gramene" id="Psat04G0596000-T1">
    <property type="protein sequence ID" value="KAI5422738.1"/>
    <property type="gene ID" value="KIW84_045960"/>
</dbReference>